<keyword evidence="3" id="KW-1185">Reference proteome</keyword>
<protein>
    <submittedName>
        <fullName evidence="2">Uncharacterized protein</fullName>
    </submittedName>
</protein>
<comment type="caution">
    <text evidence="2">The sequence shown here is derived from an EMBL/GenBank/DDBJ whole genome shotgun (WGS) entry which is preliminary data.</text>
</comment>
<evidence type="ECO:0000256" key="1">
    <source>
        <dbReference type="SAM" id="SignalP"/>
    </source>
</evidence>
<feature type="signal peptide" evidence="1">
    <location>
        <begin position="1"/>
        <end position="21"/>
    </location>
</feature>
<dbReference type="EMBL" id="JACGXL010000004">
    <property type="protein sequence ID" value="MBA8888680.1"/>
    <property type="molecule type" value="Genomic_DNA"/>
</dbReference>
<dbReference type="Proteomes" id="UP000550401">
    <property type="component" value="Unassembled WGS sequence"/>
</dbReference>
<accession>A0A839F6J3</accession>
<reference evidence="2 3" key="1">
    <citation type="submission" date="2020-07" db="EMBL/GenBank/DDBJ databases">
        <title>Genomic Encyclopedia of Type Strains, Phase IV (KMG-V): Genome sequencing to study the core and pangenomes of soil and plant-associated prokaryotes.</title>
        <authorList>
            <person name="Whitman W."/>
        </authorList>
    </citation>
    <scope>NUCLEOTIDE SEQUENCE [LARGE SCALE GENOMIC DNA]</scope>
    <source>
        <strain evidence="2 3">RH2WT43</strain>
    </source>
</reference>
<dbReference type="AlphaFoldDB" id="A0A839F6J3"/>
<dbReference type="RefSeq" id="WP_182531713.1">
    <property type="nucleotide sequence ID" value="NZ_JACGXL010000004.1"/>
</dbReference>
<keyword evidence="1" id="KW-0732">Signal</keyword>
<name>A0A839F6J3_9GAMM</name>
<proteinExistence type="predicted"/>
<evidence type="ECO:0000313" key="2">
    <source>
        <dbReference type="EMBL" id="MBA8888680.1"/>
    </source>
</evidence>
<feature type="chain" id="PRO_5032520412" evidence="1">
    <location>
        <begin position="22"/>
        <end position="365"/>
    </location>
</feature>
<organism evidence="2 3">
    <name type="scientific">Dokdonella fugitiva</name>
    <dbReference type="NCBI Taxonomy" id="328517"/>
    <lineage>
        <taxon>Bacteria</taxon>
        <taxon>Pseudomonadati</taxon>
        <taxon>Pseudomonadota</taxon>
        <taxon>Gammaproteobacteria</taxon>
        <taxon>Lysobacterales</taxon>
        <taxon>Rhodanobacteraceae</taxon>
        <taxon>Dokdonella</taxon>
    </lineage>
</organism>
<evidence type="ECO:0000313" key="3">
    <source>
        <dbReference type="Proteomes" id="UP000550401"/>
    </source>
</evidence>
<gene>
    <name evidence="2" type="ORF">FHW12_002913</name>
</gene>
<sequence>MSNKPIAILLALLAATSTAHATLNDDIAAACAGGGSVTVPLNYVATTTINLTCPGAIEPPPVLLQGMPSKITCQTGAAPCILIGSTTSTQRTNLALRDVYIYGPGRTVAGSEAIRFSPTADYSSVSDVRIDNFDKGIHFIGTTTPVNDLLVGPHLRNIVIGESNSPARMNVAVHLDGHVANVSFNQFHLSAYQRVILSDGPGGTGADATFIDGGLNTTATSGTAAVYISSSDGAGRILNLTQIQDWETRTPYIEVGSASYVTISGIGFSGDPSQTPGYAAFRILNTGTGSRLSISDAWMWAESNGLNLVSVEDATAILKISNSHIQGVVNFSAAAKGALVGNSCYMVTGTLTNVRMSANTGCADR</sequence>